<name>A0A316WDI5_9FLAO</name>
<accession>A0A316WDI5</accession>
<dbReference type="SUPFAM" id="SSF50242">
    <property type="entry name" value="TIMP-like"/>
    <property type="match status" value="1"/>
</dbReference>
<dbReference type="Gene3D" id="2.40.50.120">
    <property type="match status" value="1"/>
</dbReference>
<reference evidence="2 3" key="1">
    <citation type="submission" date="2018-04" db="EMBL/GenBank/DDBJ databases">
        <title>Chryseobacterium oncorhynchi 701B-08T from rainbow trout, and Chryseobacterium viscerum 687B-08T from diseased fish.</title>
        <authorList>
            <person name="Jeong J.-J."/>
            <person name="Lee Y.J."/>
            <person name="Pathiraja D."/>
            <person name="Park B."/>
            <person name="Choi I.-G."/>
            <person name="Kim K.D."/>
        </authorList>
    </citation>
    <scope>NUCLEOTIDE SEQUENCE [LARGE SCALE GENOMIC DNA]</scope>
    <source>
        <strain evidence="2 3">687B-08</strain>
    </source>
</reference>
<gene>
    <name evidence="2" type="ORF">C1634_021085</name>
</gene>
<dbReference type="AlphaFoldDB" id="A0A316WDI5"/>
<feature type="transmembrane region" description="Helical" evidence="1">
    <location>
        <begin position="212"/>
        <end position="231"/>
    </location>
</feature>
<evidence type="ECO:0000313" key="3">
    <source>
        <dbReference type="Proteomes" id="UP000236413"/>
    </source>
</evidence>
<sequence>MGIYFHSHKVPSIKKKTDPMKFRAFLLFLLLFSLKILACKCNGDPTLKSSFENADFVFIGEVYDVTEVPSGFKTAQNILSKVKINKIYKSDYYDEFYTQSATLFGSPLHSCDVLFTEKGKYLIFAYDEKDTGLLYSSQCFVQKRLDQLSPEELKELESLSTEHKRLSESSDASNHAELTDLVVDDFNQHDRRINEQKKEITTLIQQNSRYKIIIYISTFVIVMFLIALIILRKKQQR</sequence>
<dbReference type="InterPro" id="IPR008993">
    <property type="entry name" value="TIMP-like_OB-fold"/>
</dbReference>
<keyword evidence="1" id="KW-0812">Transmembrane</keyword>
<organism evidence="2 3">
    <name type="scientific">Chryseobacterium viscerum</name>
    <dbReference type="NCBI Taxonomy" id="1037377"/>
    <lineage>
        <taxon>Bacteria</taxon>
        <taxon>Pseudomonadati</taxon>
        <taxon>Bacteroidota</taxon>
        <taxon>Flavobacteriia</taxon>
        <taxon>Flavobacteriales</taxon>
        <taxon>Weeksellaceae</taxon>
        <taxon>Chryseobacterium group</taxon>
        <taxon>Chryseobacterium</taxon>
    </lineage>
</organism>
<protein>
    <submittedName>
        <fullName evidence="2">Uncharacterized protein</fullName>
    </submittedName>
</protein>
<keyword evidence="1" id="KW-1133">Transmembrane helix</keyword>
<dbReference type="Proteomes" id="UP000236413">
    <property type="component" value="Unassembled WGS sequence"/>
</dbReference>
<evidence type="ECO:0000256" key="1">
    <source>
        <dbReference type="SAM" id="Phobius"/>
    </source>
</evidence>
<evidence type="ECO:0000313" key="2">
    <source>
        <dbReference type="EMBL" id="PWN59099.1"/>
    </source>
</evidence>
<keyword evidence="1" id="KW-0472">Membrane</keyword>
<dbReference type="EMBL" id="PPEG02000009">
    <property type="protein sequence ID" value="PWN59099.1"/>
    <property type="molecule type" value="Genomic_DNA"/>
</dbReference>
<comment type="caution">
    <text evidence="2">The sequence shown here is derived from an EMBL/GenBank/DDBJ whole genome shotgun (WGS) entry which is preliminary data.</text>
</comment>
<proteinExistence type="predicted"/>